<dbReference type="CDD" id="cd16964">
    <property type="entry name" value="YqgF"/>
    <property type="match status" value="1"/>
</dbReference>
<keyword evidence="2 5" id="KW-0690">Ribosome biogenesis</keyword>
<evidence type="ECO:0000313" key="8">
    <source>
        <dbReference type="EMBL" id="MDA0178810.1"/>
    </source>
</evidence>
<keyword evidence="3 5" id="KW-0540">Nuclease</keyword>
<evidence type="ECO:0000313" key="9">
    <source>
        <dbReference type="Proteomes" id="UP001147653"/>
    </source>
</evidence>
<dbReference type="GO" id="GO:0016788">
    <property type="term" value="F:hydrolase activity, acting on ester bonds"/>
    <property type="evidence" value="ECO:0007669"/>
    <property type="project" value="UniProtKB-UniRule"/>
</dbReference>
<keyword evidence="4 5" id="KW-0378">Hydrolase</keyword>
<evidence type="ECO:0000256" key="1">
    <source>
        <dbReference type="ARBA" id="ARBA00022490"/>
    </source>
</evidence>
<evidence type="ECO:0000256" key="6">
    <source>
        <dbReference type="SAM" id="MobiDB-lite"/>
    </source>
</evidence>
<feature type="domain" description="YqgF/RNase H-like" evidence="7">
    <location>
        <begin position="32"/>
        <end position="132"/>
    </location>
</feature>
<sequence length="158" mass="16757">MGATTWRRPAARTHRSFPTRSSPRAPRSNAPLRVLALDYGSARCGVAVSDPTGTLATPLEPVLRPASKKGWAALKARIAASGAERVVVGLPVSLSGSDSAQTVEVREFAARLGRAQSVPVELYDERFTTSLAHQAGGNASLDSRAAAVLLEEWLRTQP</sequence>
<evidence type="ECO:0000256" key="4">
    <source>
        <dbReference type="ARBA" id="ARBA00022801"/>
    </source>
</evidence>
<name>A0A9X3N2U7_9ACTN</name>
<keyword evidence="1 5" id="KW-0963">Cytoplasm</keyword>
<dbReference type="PANTHER" id="PTHR33317:SF4">
    <property type="entry name" value="POLYNUCLEOTIDYL TRANSFERASE, RIBONUCLEASE H-LIKE SUPERFAMILY PROTEIN"/>
    <property type="match status" value="1"/>
</dbReference>
<comment type="similarity">
    <text evidence="5">Belongs to the YqgF HJR family.</text>
</comment>
<dbReference type="GO" id="GO:0005829">
    <property type="term" value="C:cytosol"/>
    <property type="evidence" value="ECO:0007669"/>
    <property type="project" value="TreeGrafter"/>
</dbReference>
<dbReference type="Pfam" id="PF03652">
    <property type="entry name" value="RuvX"/>
    <property type="match status" value="1"/>
</dbReference>
<gene>
    <name evidence="8" type="primary">ruvX</name>
    <name evidence="8" type="ORF">OJ997_00765</name>
</gene>
<dbReference type="Gene3D" id="3.30.420.140">
    <property type="entry name" value="YqgF/RNase H-like domain"/>
    <property type="match status" value="1"/>
</dbReference>
<proteinExistence type="inferred from homology"/>
<dbReference type="NCBIfam" id="TIGR00250">
    <property type="entry name" value="RNAse_H_YqgF"/>
    <property type="match status" value="1"/>
</dbReference>
<feature type="region of interest" description="Disordered" evidence="6">
    <location>
        <begin position="1"/>
        <end position="29"/>
    </location>
</feature>
<evidence type="ECO:0000259" key="7">
    <source>
        <dbReference type="SMART" id="SM00732"/>
    </source>
</evidence>
<dbReference type="PANTHER" id="PTHR33317">
    <property type="entry name" value="POLYNUCLEOTIDYL TRANSFERASE, RIBONUCLEASE H-LIKE SUPERFAMILY PROTEIN"/>
    <property type="match status" value="1"/>
</dbReference>
<reference evidence="8" key="1">
    <citation type="submission" date="2022-10" db="EMBL/GenBank/DDBJ databases">
        <title>The WGS of Solirubrobacter phytolaccae KCTC 29190.</title>
        <authorList>
            <person name="Jiang Z."/>
        </authorList>
    </citation>
    <scope>NUCLEOTIDE SEQUENCE</scope>
    <source>
        <strain evidence="8">KCTC 29190</strain>
    </source>
</reference>
<dbReference type="InterPro" id="IPR012337">
    <property type="entry name" value="RNaseH-like_sf"/>
</dbReference>
<dbReference type="HAMAP" id="MF_00651">
    <property type="entry name" value="Nuclease_YqgF"/>
    <property type="match status" value="1"/>
</dbReference>
<dbReference type="AlphaFoldDB" id="A0A9X3N2U7"/>
<comment type="function">
    <text evidence="5">Could be a nuclease involved in processing of the 5'-end of pre-16S rRNA.</text>
</comment>
<dbReference type="SMART" id="SM00732">
    <property type="entry name" value="YqgFc"/>
    <property type="match status" value="1"/>
</dbReference>
<evidence type="ECO:0000256" key="2">
    <source>
        <dbReference type="ARBA" id="ARBA00022517"/>
    </source>
</evidence>
<comment type="subcellular location">
    <subcellularLocation>
        <location evidence="5">Cytoplasm</location>
    </subcellularLocation>
</comment>
<accession>A0A9X3N2U7</accession>
<organism evidence="8 9">
    <name type="scientific">Solirubrobacter phytolaccae</name>
    <dbReference type="NCBI Taxonomy" id="1404360"/>
    <lineage>
        <taxon>Bacteria</taxon>
        <taxon>Bacillati</taxon>
        <taxon>Actinomycetota</taxon>
        <taxon>Thermoleophilia</taxon>
        <taxon>Solirubrobacterales</taxon>
        <taxon>Solirubrobacteraceae</taxon>
        <taxon>Solirubrobacter</taxon>
    </lineage>
</organism>
<dbReference type="RefSeq" id="WP_270023078.1">
    <property type="nucleotide sequence ID" value="NZ_JAPDDP010000001.1"/>
</dbReference>
<dbReference type="InterPro" id="IPR006641">
    <property type="entry name" value="YqgF/RNaseH-like_dom"/>
</dbReference>
<evidence type="ECO:0000256" key="5">
    <source>
        <dbReference type="HAMAP-Rule" id="MF_00651"/>
    </source>
</evidence>
<dbReference type="EMBL" id="JAPDDP010000001">
    <property type="protein sequence ID" value="MDA0178810.1"/>
    <property type="molecule type" value="Genomic_DNA"/>
</dbReference>
<protein>
    <recommendedName>
        <fullName evidence="5">Putative pre-16S rRNA nuclease</fullName>
        <ecNumber evidence="5">3.1.-.-</ecNumber>
    </recommendedName>
</protein>
<keyword evidence="9" id="KW-1185">Reference proteome</keyword>
<dbReference type="GO" id="GO:0004518">
    <property type="term" value="F:nuclease activity"/>
    <property type="evidence" value="ECO:0007669"/>
    <property type="project" value="UniProtKB-KW"/>
</dbReference>
<dbReference type="InterPro" id="IPR005227">
    <property type="entry name" value="YqgF"/>
</dbReference>
<dbReference type="GO" id="GO:0000967">
    <property type="term" value="P:rRNA 5'-end processing"/>
    <property type="evidence" value="ECO:0007669"/>
    <property type="project" value="UniProtKB-UniRule"/>
</dbReference>
<dbReference type="InterPro" id="IPR037027">
    <property type="entry name" value="YqgF/RNaseH-like_dom_sf"/>
</dbReference>
<dbReference type="Proteomes" id="UP001147653">
    <property type="component" value="Unassembled WGS sequence"/>
</dbReference>
<dbReference type="SUPFAM" id="SSF53098">
    <property type="entry name" value="Ribonuclease H-like"/>
    <property type="match status" value="1"/>
</dbReference>
<comment type="caution">
    <text evidence="8">The sequence shown here is derived from an EMBL/GenBank/DDBJ whole genome shotgun (WGS) entry which is preliminary data.</text>
</comment>
<evidence type="ECO:0000256" key="3">
    <source>
        <dbReference type="ARBA" id="ARBA00022722"/>
    </source>
</evidence>
<dbReference type="EC" id="3.1.-.-" evidence="5"/>